<proteinExistence type="predicted"/>
<reference evidence="2" key="1">
    <citation type="journal article" date="2019" name="Int. J. Syst. Evol. Microbiol.">
        <title>The Global Catalogue of Microorganisms (GCM) 10K type strain sequencing project: providing services to taxonomists for standard genome sequencing and annotation.</title>
        <authorList>
            <consortium name="The Broad Institute Genomics Platform"/>
            <consortium name="The Broad Institute Genome Sequencing Center for Infectious Disease"/>
            <person name="Wu L."/>
            <person name="Ma J."/>
        </authorList>
    </citation>
    <scope>NUCLEOTIDE SEQUENCE [LARGE SCALE GENOMIC DNA]</scope>
    <source>
        <strain evidence="2">JCM 3380</strain>
    </source>
</reference>
<dbReference type="RefSeq" id="WP_343939394.1">
    <property type="nucleotide sequence ID" value="NZ_BAAABU010000029.1"/>
</dbReference>
<evidence type="ECO:0000313" key="1">
    <source>
        <dbReference type="EMBL" id="GAA0260098.1"/>
    </source>
</evidence>
<gene>
    <name evidence="1" type="ORF">GCM10010492_71360</name>
</gene>
<sequence length="622" mass="65400">MPYAVWIELSDPDPPGSGDVAHARPPDLVLELIEAGGSGDGPVLDAEDEPAVVADEPVALLDVRVLTYPEGARVGLAVAAADLPAALAVGLGVARYLSGTPALFGWRLESISGAKLDAPLEPDVWLPSVDDDRPRFPIAEHLPRELQEPAAQYLLAAAAADVNDPVGRGPWRVDAADLVAGSVEHPWGRELVAALGGLLVAACRAEAVRHPLVGRGGGDAALAQALLDAVRADHDAPVTDVDQDGMRGHLLLEDFAAAHDLQWHRVDPVLAPDLAEQRQRAQLRALLRAGIRCLATLGRDGLAAAETPWVWLADLDSDDVAAVVDHFADRDTEQTAEAAEEAEALLYGATQAHLLMRLALLHPELLAADRITAVRNDLRISTEPLQHLGFHALTSFGSAALERATPPPHAAGVARTVLAALRAVDAEEDDALDELYAAIEDVLPTRHIADRERQAHTDAFLDVVTATAAAGEDAARVARELLAFPAELACIVADLPDGGRAEHTLRLRVLAAAAGLDPAVAGEVAADLPGLRGKDPRDEPALHAEASTWWGRAVRAFGDRPDVVARALARCPEPGAGLLRRITTASLDDLPTPTAVVAVVQAVSALGIAARAPYLPHEIITG</sequence>
<keyword evidence="2" id="KW-1185">Reference proteome</keyword>
<comment type="caution">
    <text evidence="1">The sequence shown here is derived from an EMBL/GenBank/DDBJ whole genome shotgun (WGS) entry which is preliminary data.</text>
</comment>
<name>A0ABP3EFL0_9PSEU</name>
<accession>A0ABP3EFL0</accession>
<evidence type="ECO:0000313" key="2">
    <source>
        <dbReference type="Proteomes" id="UP001500416"/>
    </source>
</evidence>
<protein>
    <submittedName>
        <fullName evidence="1">Uncharacterized protein</fullName>
    </submittedName>
</protein>
<dbReference type="Proteomes" id="UP001500416">
    <property type="component" value="Unassembled WGS sequence"/>
</dbReference>
<organism evidence="1 2">
    <name type="scientific">Saccharothrix mutabilis subsp. mutabilis</name>
    <dbReference type="NCBI Taxonomy" id="66855"/>
    <lineage>
        <taxon>Bacteria</taxon>
        <taxon>Bacillati</taxon>
        <taxon>Actinomycetota</taxon>
        <taxon>Actinomycetes</taxon>
        <taxon>Pseudonocardiales</taxon>
        <taxon>Pseudonocardiaceae</taxon>
        <taxon>Saccharothrix</taxon>
    </lineage>
</organism>
<dbReference type="EMBL" id="BAAABU010000029">
    <property type="protein sequence ID" value="GAA0260098.1"/>
    <property type="molecule type" value="Genomic_DNA"/>
</dbReference>